<dbReference type="Pfam" id="PF00069">
    <property type="entry name" value="Pkinase"/>
    <property type="match status" value="1"/>
</dbReference>
<keyword evidence="3" id="KW-1185">Reference proteome</keyword>
<dbReference type="PANTHER" id="PTHR11909">
    <property type="entry name" value="CASEIN KINASE-RELATED"/>
    <property type="match status" value="1"/>
</dbReference>
<evidence type="ECO:0000313" key="3">
    <source>
        <dbReference type="Proteomes" id="UP000095282"/>
    </source>
</evidence>
<dbReference type="EC" id="2.7.11.1" evidence="1"/>
<dbReference type="InterPro" id="IPR050235">
    <property type="entry name" value="CK1_Ser-Thr_kinase"/>
</dbReference>
<dbReference type="SMART" id="SM00220">
    <property type="entry name" value="S_TKc"/>
    <property type="match status" value="1"/>
</dbReference>
<dbReference type="eggNOG" id="KOG1164">
    <property type="taxonomic scope" value="Eukaryota"/>
</dbReference>
<dbReference type="STRING" id="1561998.A0A1I7UPL1"/>
<reference evidence="4" key="1">
    <citation type="submission" date="2016-11" db="UniProtKB">
        <authorList>
            <consortium name="WormBaseParasite"/>
        </authorList>
    </citation>
    <scope>IDENTIFICATION</scope>
</reference>
<dbReference type="PROSITE" id="PS00108">
    <property type="entry name" value="PROTEIN_KINASE_ST"/>
    <property type="match status" value="1"/>
</dbReference>
<organism evidence="3 4">
    <name type="scientific">Caenorhabditis tropicalis</name>
    <dbReference type="NCBI Taxonomy" id="1561998"/>
    <lineage>
        <taxon>Eukaryota</taxon>
        <taxon>Metazoa</taxon>
        <taxon>Ecdysozoa</taxon>
        <taxon>Nematoda</taxon>
        <taxon>Chromadorea</taxon>
        <taxon>Rhabditida</taxon>
        <taxon>Rhabditina</taxon>
        <taxon>Rhabditomorpha</taxon>
        <taxon>Rhabditoidea</taxon>
        <taxon>Rhabditidae</taxon>
        <taxon>Peloderinae</taxon>
        <taxon>Caenorhabditis</taxon>
    </lineage>
</organism>
<dbReference type="InterPro" id="IPR008271">
    <property type="entry name" value="Ser/Thr_kinase_AS"/>
</dbReference>
<dbReference type="InterPro" id="IPR011009">
    <property type="entry name" value="Kinase-like_dom_sf"/>
</dbReference>
<dbReference type="GO" id="GO:0005524">
    <property type="term" value="F:ATP binding"/>
    <property type="evidence" value="ECO:0007669"/>
    <property type="project" value="InterPro"/>
</dbReference>
<dbReference type="GO" id="GO:0004674">
    <property type="term" value="F:protein serine/threonine kinase activity"/>
    <property type="evidence" value="ECO:0007669"/>
    <property type="project" value="UniProtKB-EC"/>
</dbReference>
<dbReference type="PROSITE" id="PS50011">
    <property type="entry name" value="PROTEIN_KINASE_DOM"/>
    <property type="match status" value="1"/>
</dbReference>
<dbReference type="Proteomes" id="UP000095282">
    <property type="component" value="Unplaced"/>
</dbReference>
<protein>
    <recommendedName>
        <fullName evidence="1">non-specific serine/threonine protein kinase</fullName>
        <ecNumber evidence="1">2.7.11.1</ecNumber>
    </recommendedName>
</protein>
<dbReference type="Gene3D" id="1.10.510.10">
    <property type="entry name" value="Transferase(Phosphotransferase) domain 1"/>
    <property type="match status" value="1"/>
</dbReference>
<dbReference type="WBParaSite" id="Csp11.Scaffold630.g18069.t1">
    <property type="protein sequence ID" value="Csp11.Scaffold630.g18069.t1"/>
    <property type="gene ID" value="Csp11.Scaffold630.g18069"/>
</dbReference>
<evidence type="ECO:0000313" key="4">
    <source>
        <dbReference type="WBParaSite" id="Csp11.Scaffold630.g18069.t1"/>
    </source>
</evidence>
<sequence length="379" mass="43173">MLSFKKFLVFDNPYGSSTSPPGPLGVEITWKKGFKKPVTPAKNPRFTVNLRPNSSEKLILHSFLPGDWSYPQGALVFVMPVAESLRCLAGTTALDCYQLRELLAFGSFGAVYRGYAATCEVAVKISEEEKMSENESEILLILQGLPRVPQWLYYGAELGRQYLVMTMAYRDLDQMRLLNKSSGYRFNNENLQKILYQSVKVLKTIHLRNVIHRDIKANNLMISHPMGPLHAVNIMIVDYGLAAEYKDENDQYIDLEDNPRLRRVVHSTPNVQLGMDHSCYDDLLQLSYAAIAMYNDHLHVFRLPDRQRLNHKQSLLRDPASVLQSHAQWLVPFFEALREQDELVLDYEEVLDGIQKSLPGSDANGELRLVDVSGTLRLL</sequence>
<evidence type="ECO:0000259" key="2">
    <source>
        <dbReference type="PROSITE" id="PS50011"/>
    </source>
</evidence>
<dbReference type="AlphaFoldDB" id="A0A1I7UPL1"/>
<dbReference type="InterPro" id="IPR000719">
    <property type="entry name" value="Prot_kinase_dom"/>
</dbReference>
<name>A0A1I7UPL1_9PELO</name>
<accession>A0A1I7UPL1</accession>
<dbReference type="SUPFAM" id="SSF56112">
    <property type="entry name" value="Protein kinase-like (PK-like)"/>
    <property type="match status" value="1"/>
</dbReference>
<evidence type="ECO:0000256" key="1">
    <source>
        <dbReference type="ARBA" id="ARBA00012513"/>
    </source>
</evidence>
<proteinExistence type="predicted"/>
<feature type="domain" description="Protein kinase" evidence="2">
    <location>
        <begin position="97"/>
        <end position="379"/>
    </location>
</feature>